<name>A0A934VLF8_9BACT</name>
<dbReference type="GO" id="GO:0004065">
    <property type="term" value="F:arylsulfatase activity"/>
    <property type="evidence" value="ECO:0007669"/>
    <property type="project" value="TreeGrafter"/>
</dbReference>
<comment type="caution">
    <text evidence="6">The sequence shown here is derived from an EMBL/GenBank/DDBJ whole genome shotgun (WGS) entry which is preliminary data.</text>
</comment>
<comment type="similarity">
    <text evidence="1">Belongs to the sulfatase family.</text>
</comment>
<evidence type="ECO:0000256" key="1">
    <source>
        <dbReference type="ARBA" id="ARBA00008779"/>
    </source>
</evidence>
<feature type="domain" description="Sulfatase N-terminal" evidence="5">
    <location>
        <begin position="38"/>
        <end position="372"/>
    </location>
</feature>
<reference evidence="6" key="1">
    <citation type="submission" date="2021-01" db="EMBL/GenBank/DDBJ databases">
        <title>Modified the classification status of verrucomicrobia.</title>
        <authorList>
            <person name="Feng X."/>
        </authorList>
    </citation>
    <scope>NUCLEOTIDE SEQUENCE</scope>
    <source>
        <strain evidence="6">KCTC 13126</strain>
    </source>
</reference>
<evidence type="ECO:0000313" key="6">
    <source>
        <dbReference type="EMBL" id="MBK1877701.1"/>
    </source>
</evidence>
<proteinExistence type="inferred from homology"/>
<gene>
    <name evidence="6" type="ORF">JIN87_12555</name>
</gene>
<dbReference type="PANTHER" id="PTHR42693">
    <property type="entry name" value="ARYLSULFATASE FAMILY MEMBER"/>
    <property type="match status" value="1"/>
</dbReference>
<dbReference type="EMBL" id="JAENIL010000021">
    <property type="protein sequence ID" value="MBK1877701.1"/>
    <property type="molecule type" value="Genomic_DNA"/>
</dbReference>
<dbReference type="Gene3D" id="3.40.720.10">
    <property type="entry name" value="Alkaline Phosphatase, subunit A"/>
    <property type="match status" value="1"/>
</dbReference>
<dbReference type="PROSITE" id="PS51257">
    <property type="entry name" value="PROKAR_LIPOPROTEIN"/>
    <property type="match status" value="1"/>
</dbReference>
<evidence type="ECO:0000256" key="2">
    <source>
        <dbReference type="ARBA" id="ARBA00022723"/>
    </source>
</evidence>
<dbReference type="GO" id="GO:0046872">
    <property type="term" value="F:metal ion binding"/>
    <property type="evidence" value="ECO:0007669"/>
    <property type="project" value="UniProtKB-KW"/>
</dbReference>
<dbReference type="InterPro" id="IPR000917">
    <property type="entry name" value="Sulfatase_N"/>
</dbReference>
<evidence type="ECO:0000256" key="4">
    <source>
        <dbReference type="ARBA" id="ARBA00022837"/>
    </source>
</evidence>
<evidence type="ECO:0000256" key="3">
    <source>
        <dbReference type="ARBA" id="ARBA00022801"/>
    </source>
</evidence>
<evidence type="ECO:0000259" key="5">
    <source>
        <dbReference type="Pfam" id="PF00884"/>
    </source>
</evidence>
<keyword evidence="3 6" id="KW-0378">Hydrolase</keyword>
<dbReference type="RefSeq" id="WP_200355914.1">
    <property type="nucleotide sequence ID" value="NZ_JAENIL010000021.1"/>
</dbReference>
<sequence length="489" mass="55020">MKTNQIVYFFGRIASVLLVVTLGCAPVWGDQKGAIERPNVILINIDDMGYTDPSCYGGTAFRTENIDRLAREGIRFTDGYVSAPVCSPSRHGLLTGSHQQRFGIQWNHDIRKLKHREGESIVPPEHKYINQAFSEAGYVTAIVGKFNLPSYPKTTFDYEYSLTSAGSNFFPEPDGSYKGVDGVPKPKGGFEMMLWGPEREGDEYLTDRCGRQSVEFIQANKDRPFFLYLPFNAVHSPFHAKKSHKKMVSHLESEVMQLYAAMAISIDENIGKILDALEEEGLRENTIVVVVSDNGPANPTHLGIPDWWPEDTPYHLIGQCAPLNGYKGSLWEGGIRVPYIVSWPGSILEGAVIENPVSTMDLYPTLCAAAGVKIPENTNLDGVNLLPWMKGYYSEPPHETLFWYANRMGAARMGKWKLLIEDNVHHLFDLEKDLGETRNVMHENPEVMDDIFAKYIAFRNEMPAARNPFNRPIDIRPPEVLDIHPKDGK</sequence>
<accession>A0A934VLF8</accession>
<dbReference type="AlphaFoldDB" id="A0A934VLF8"/>
<keyword evidence="4" id="KW-0106">Calcium</keyword>
<protein>
    <submittedName>
        <fullName evidence="6">Sulfatase-like hydrolase/transferase</fullName>
    </submittedName>
</protein>
<keyword evidence="2" id="KW-0479">Metal-binding</keyword>
<evidence type="ECO:0000313" key="7">
    <source>
        <dbReference type="Proteomes" id="UP000617628"/>
    </source>
</evidence>
<dbReference type="SUPFAM" id="SSF53649">
    <property type="entry name" value="Alkaline phosphatase-like"/>
    <property type="match status" value="1"/>
</dbReference>
<keyword evidence="7" id="KW-1185">Reference proteome</keyword>
<dbReference type="InterPro" id="IPR017850">
    <property type="entry name" value="Alkaline_phosphatase_core_sf"/>
</dbReference>
<dbReference type="InterPro" id="IPR050738">
    <property type="entry name" value="Sulfatase"/>
</dbReference>
<dbReference type="Gene3D" id="3.30.1120.10">
    <property type="match status" value="1"/>
</dbReference>
<organism evidence="6 7">
    <name type="scientific">Pelagicoccus mobilis</name>
    <dbReference type="NCBI Taxonomy" id="415221"/>
    <lineage>
        <taxon>Bacteria</taxon>
        <taxon>Pseudomonadati</taxon>
        <taxon>Verrucomicrobiota</taxon>
        <taxon>Opitutia</taxon>
        <taxon>Puniceicoccales</taxon>
        <taxon>Pelagicoccaceae</taxon>
        <taxon>Pelagicoccus</taxon>
    </lineage>
</organism>
<dbReference type="Pfam" id="PF00884">
    <property type="entry name" value="Sulfatase"/>
    <property type="match status" value="1"/>
</dbReference>
<dbReference type="PANTHER" id="PTHR42693:SF33">
    <property type="entry name" value="ARYLSULFATASE"/>
    <property type="match status" value="1"/>
</dbReference>
<dbReference type="PROSITE" id="PS00523">
    <property type="entry name" value="SULFATASE_1"/>
    <property type="match status" value="1"/>
</dbReference>
<dbReference type="InterPro" id="IPR024607">
    <property type="entry name" value="Sulfatase_CS"/>
</dbReference>
<dbReference type="Proteomes" id="UP000617628">
    <property type="component" value="Unassembled WGS sequence"/>
</dbReference>